<dbReference type="Proteomes" id="UP001158049">
    <property type="component" value="Unassembled WGS sequence"/>
</dbReference>
<comment type="caution">
    <text evidence="1">The sequence shown here is derived from an EMBL/GenBank/DDBJ whole genome shotgun (WGS) entry which is preliminary data.</text>
</comment>
<dbReference type="SMART" id="SM00368">
    <property type="entry name" value="LRR_RI"/>
    <property type="match status" value="4"/>
</dbReference>
<organism evidence="1 2">
    <name type="scientific">Noviherbaspirillum suwonense</name>
    <dbReference type="NCBI Taxonomy" id="1224511"/>
    <lineage>
        <taxon>Bacteria</taxon>
        <taxon>Pseudomonadati</taxon>
        <taxon>Pseudomonadota</taxon>
        <taxon>Betaproteobacteria</taxon>
        <taxon>Burkholderiales</taxon>
        <taxon>Oxalobacteraceae</taxon>
        <taxon>Noviherbaspirillum</taxon>
    </lineage>
</organism>
<proteinExistence type="predicted"/>
<dbReference type="PANTHER" id="PTHR24114:SF2">
    <property type="entry name" value="F-BOX DOMAIN-CONTAINING PROTEIN-RELATED"/>
    <property type="match status" value="1"/>
</dbReference>
<dbReference type="InterPro" id="IPR001611">
    <property type="entry name" value="Leu-rich_rpt"/>
</dbReference>
<dbReference type="Gene3D" id="3.80.10.10">
    <property type="entry name" value="Ribonuclease Inhibitor"/>
    <property type="match status" value="2"/>
</dbReference>
<dbReference type="PANTHER" id="PTHR24114">
    <property type="entry name" value="LEUCINE RICH REPEAT FAMILY PROTEIN"/>
    <property type="match status" value="1"/>
</dbReference>
<gene>
    <name evidence="1" type="ORF">SAMN06295970_101599</name>
</gene>
<accession>A0ABY1PSS0</accession>
<dbReference type="InterPro" id="IPR052394">
    <property type="entry name" value="LRR-containing"/>
</dbReference>
<reference evidence="1 2" key="1">
    <citation type="submission" date="2017-05" db="EMBL/GenBank/DDBJ databases">
        <authorList>
            <person name="Varghese N."/>
            <person name="Submissions S."/>
        </authorList>
    </citation>
    <scope>NUCLEOTIDE SEQUENCE [LARGE SCALE GENOMIC DNA]</scope>
    <source>
        <strain evidence="1 2">DSM 26001</strain>
    </source>
</reference>
<protein>
    <submittedName>
        <fullName evidence="1">Leucine Rich repeat-containing protein</fullName>
    </submittedName>
</protein>
<keyword evidence="2" id="KW-1185">Reference proteome</keyword>
<evidence type="ECO:0000313" key="2">
    <source>
        <dbReference type="Proteomes" id="UP001158049"/>
    </source>
</evidence>
<sequence>MEAAGLAGSRPIYGASSTLAIRGPAQDSSTHQLDGMETLIDHFNLNLHRSDFGSSGQPYEQMAYVTHVLKACHGRPGDLSRFIDLDVPMRKRISSGGSIDETYSLNLYRALAQTALVAHIRVQDYQPELDKKSWLREGELFGNNEDITWLELWDCDFNDADASELAGALETNKAVRTLVFRDCVISPDGARAFAEAFERRPDMLVMGLTPGRISSPVKAIVQGDGHDAKAIDPSEGSASSMRMLTSSSGTPFPFNTASPSNATTTTATRLDVVGGRRLPGSVFPATGSSTVNDLDLWFPPNPRLATTLALAGSHIAPADSSSVRIRTARESALRASAVETRAAFRGEAPLEALKKVIANDQWARIELPESLFRIGAAESLLKTVNPYREFIQREWLEQAPLRYLDLTSEAGSAVNVLETVGMIITLLQNCDRLTTQKKSSLRLGIDVHSAQLQASVVSITRTEKELLFHRLFAALAADTMVIRLSLAGFDSAWLPSGQHADYFESLATNTVLQELDLSNVKLSDSGAFALAKALKQNRSISLIDLRGCTTSDKGGKTLYGALLARRDIEVIQ</sequence>
<dbReference type="SUPFAM" id="SSF52047">
    <property type="entry name" value="RNI-like"/>
    <property type="match status" value="1"/>
</dbReference>
<dbReference type="Pfam" id="PF13516">
    <property type="entry name" value="LRR_6"/>
    <property type="match status" value="1"/>
</dbReference>
<dbReference type="InterPro" id="IPR032675">
    <property type="entry name" value="LRR_dom_sf"/>
</dbReference>
<name>A0ABY1PSS0_9BURK</name>
<dbReference type="EMBL" id="FXUL01000001">
    <property type="protein sequence ID" value="SMP46003.1"/>
    <property type="molecule type" value="Genomic_DNA"/>
</dbReference>
<evidence type="ECO:0000313" key="1">
    <source>
        <dbReference type="EMBL" id="SMP46003.1"/>
    </source>
</evidence>